<evidence type="ECO:0000313" key="2">
    <source>
        <dbReference type="EMBL" id="MCI27694.1"/>
    </source>
</evidence>
<dbReference type="AlphaFoldDB" id="A0A392QV35"/>
<evidence type="ECO:0000313" key="3">
    <source>
        <dbReference type="Proteomes" id="UP000265520"/>
    </source>
</evidence>
<sequence>MNQEIKSIEKNDTWQLTTILEGANVIGVKWVYKTKYNEKGEIDKHKARLVAKGYNQKHGVDYDEVFAPVARRDTIKSILALVAKES</sequence>
<evidence type="ECO:0000259" key="1">
    <source>
        <dbReference type="Pfam" id="PF07727"/>
    </source>
</evidence>
<dbReference type="EMBL" id="LXQA010160895">
    <property type="protein sequence ID" value="MCI27694.1"/>
    <property type="molecule type" value="Genomic_DNA"/>
</dbReference>
<comment type="caution">
    <text evidence="2">The sequence shown here is derived from an EMBL/GenBank/DDBJ whole genome shotgun (WGS) entry which is preliminary data.</text>
</comment>
<proteinExistence type="predicted"/>
<dbReference type="Pfam" id="PF07727">
    <property type="entry name" value="RVT_2"/>
    <property type="match status" value="1"/>
</dbReference>
<feature type="domain" description="Reverse transcriptase Ty1/copia-type" evidence="1">
    <location>
        <begin position="11"/>
        <end position="85"/>
    </location>
</feature>
<name>A0A392QV35_9FABA</name>
<dbReference type="Proteomes" id="UP000265520">
    <property type="component" value="Unassembled WGS sequence"/>
</dbReference>
<protein>
    <submittedName>
        <fullName evidence="2">Copia-type polyprotein</fullName>
    </submittedName>
</protein>
<dbReference type="InterPro" id="IPR013103">
    <property type="entry name" value="RVT_2"/>
</dbReference>
<keyword evidence="3" id="KW-1185">Reference proteome</keyword>
<reference evidence="2 3" key="1">
    <citation type="journal article" date="2018" name="Front. Plant Sci.">
        <title>Red Clover (Trifolium pratense) and Zigzag Clover (T. medium) - A Picture of Genomic Similarities and Differences.</title>
        <authorList>
            <person name="Dluhosova J."/>
            <person name="Istvanek J."/>
            <person name="Nedelnik J."/>
            <person name="Repkova J."/>
        </authorList>
    </citation>
    <scope>NUCLEOTIDE SEQUENCE [LARGE SCALE GENOMIC DNA]</scope>
    <source>
        <strain evidence="3">cv. 10/8</strain>
        <tissue evidence="2">Leaf</tissue>
    </source>
</reference>
<organism evidence="2 3">
    <name type="scientific">Trifolium medium</name>
    <dbReference type="NCBI Taxonomy" id="97028"/>
    <lineage>
        <taxon>Eukaryota</taxon>
        <taxon>Viridiplantae</taxon>
        <taxon>Streptophyta</taxon>
        <taxon>Embryophyta</taxon>
        <taxon>Tracheophyta</taxon>
        <taxon>Spermatophyta</taxon>
        <taxon>Magnoliopsida</taxon>
        <taxon>eudicotyledons</taxon>
        <taxon>Gunneridae</taxon>
        <taxon>Pentapetalae</taxon>
        <taxon>rosids</taxon>
        <taxon>fabids</taxon>
        <taxon>Fabales</taxon>
        <taxon>Fabaceae</taxon>
        <taxon>Papilionoideae</taxon>
        <taxon>50 kb inversion clade</taxon>
        <taxon>NPAAA clade</taxon>
        <taxon>Hologalegina</taxon>
        <taxon>IRL clade</taxon>
        <taxon>Trifolieae</taxon>
        <taxon>Trifolium</taxon>
    </lineage>
</organism>
<accession>A0A392QV35</accession>